<keyword evidence="3 9" id="KW-0540">Nuclease</keyword>
<dbReference type="PANTHER" id="PTHR34405">
    <property type="entry name" value="CRISPR-ASSOCIATED ENDORIBONUCLEASE CAS2"/>
    <property type="match status" value="1"/>
</dbReference>
<organism evidence="10">
    <name type="scientific">Thermomicrobium roseum</name>
    <dbReference type="NCBI Taxonomy" id="500"/>
    <lineage>
        <taxon>Bacteria</taxon>
        <taxon>Pseudomonadati</taxon>
        <taxon>Thermomicrobiota</taxon>
        <taxon>Thermomicrobia</taxon>
        <taxon>Thermomicrobiales</taxon>
        <taxon>Thermomicrobiaceae</taxon>
        <taxon>Thermomicrobium</taxon>
    </lineage>
</organism>
<dbReference type="PANTHER" id="PTHR34405:SF3">
    <property type="entry name" value="CRISPR-ASSOCIATED ENDORIBONUCLEASE CAS2 3"/>
    <property type="match status" value="1"/>
</dbReference>
<dbReference type="InterPro" id="IPR019199">
    <property type="entry name" value="Virulence_VapD/CRISPR_Cas2"/>
</dbReference>
<evidence type="ECO:0000256" key="2">
    <source>
        <dbReference type="ARBA" id="ARBA00009959"/>
    </source>
</evidence>
<comment type="cofactor">
    <cofactor evidence="1 9">
        <name>Mg(2+)</name>
        <dbReference type="ChEBI" id="CHEBI:18420"/>
    </cofactor>
</comment>
<dbReference type="EMBL" id="DSJL01000001">
    <property type="protein sequence ID" value="HEF64207.1"/>
    <property type="molecule type" value="Genomic_DNA"/>
</dbReference>
<comment type="similarity">
    <text evidence="2 9">Belongs to the CRISPR-associated endoribonuclease Cas2 protein family.</text>
</comment>
<keyword evidence="8 9" id="KW-0051">Antiviral defense</keyword>
<gene>
    <name evidence="9 10" type="primary">cas2</name>
    <name evidence="10" type="ORF">ENP47_01120</name>
</gene>
<dbReference type="InterPro" id="IPR021127">
    <property type="entry name" value="CRISPR_associated_Cas2"/>
</dbReference>
<comment type="subunit">
    <text evidence="9">Homodimer, forms a heterotetramer with a Cas1 homodimer.</text>
</comment>
<evidence type="ECO:0000256" key="7">
    <source>
        <dbReference type="ARBA" id="ARBA00022842"/>
    </source>
</evidence>
<evidence type="ECO:0000256" key="9">
    <source>
        <dbReference type="HAMAP-Rule" id="MF_01471"/>
    </source>
</evidence>
<keyword evidence="4 9" id="KW-0479">Metal-binding</keyword>
<evidence type="ECO:0000256" key="3">
    <source>
        <dbReference type="ARBA" id="ARBA00022722"/>
    </source>
</evidence>
<dbReference type="HAMAP" id="MF_01471">
    <property type="entry name" value="Cas2"/>
    <property type="match status" value="1"/>
</dbReference>
<keyword evidence="5 9" id="KW-0255">Endonuclease</keyword>
<dbReference type="Gene3D" id="3.30.70.240">
    <property type="match status" value="1"/>
</dbReference>
<feature type="binding site" evidence="9">
    <location>
        <position position="10"/>
    </location>
    <ligand>
        <name>Mg(2+)</name>
        <dbReference type="ChEBI" id="CHEBI:18420"/>
        <note>catalytic</note>
    </ligand>
</feature>
<evidence type="ECO:0000256" key="5">
    <source>
        <dbReference type="ARBA" id="ARBA00022759"/>
    </source>
</evidence>
<keyword evidence="7 9" id="KW-0460">Magnesium</keyword>
<evidence type="ECO:0000313" key="10">
    <source>
        <dbReference type="EMBL" id="HEF64207.1"/>
    </source>
</evidence>
<name>A0A7C1G3D5_THERO</name>
<dbReference type="Pfam" id="PF09827">
    <property type="entry name" value="CRISPR_Cas2"/>
    <property type="match status" value="1"/>
</dbReference>
<dbReference type="GO" id="GO:0051607">
    <property type="term" value="P:defense response to virus"/>
    <property type="evidence" value="ECO:0007669"/>
    <property type="project" value="UniProtKB-UniRule"/>
</dbReference>
<proteinExistence type="inferred from homology"/>
<reference evidence="10" key="1">
    <citation type="journal article" date="2020" name="mSystems">
        <title>Genome- and Community-Level Interaction Insights into Carbon Utilization and Element Cycling Functions of Hydrothermarchaeota in Hydrothermal Sediment.</title>
        <authorList>
            <person name="Zhou Z."/>
            <person name="Liu Y."/>
            <person name="Xu W."/>
            <person name="Pan J."/>
            <person name="Luo Z.H."/>
            <person name="Li M."/>
        </authorList>
    </citation>
    <scope>NUCLEOTIDE SEQUENCE [LARGE SCALE GENOMIC DNA]</scope>
    <source>
        <strain evidence="10">SpSt-222</strain>
    </source>
</reference>
<sequence length="93" mass="11091">MRKWHLVTYDVRDDRRLRQVAQLLSGYGERLQYSVFRCRLNAIELERLLWELGQVLAEEDNLLVIPLCQQCAEAVRGRGHLQSWKVPPRYRIV</sequence>
<evidence type="ECO:0000256" key="1">
    <source>
        <dbReference type="ARBA" id="ARBA00001946"/>
    </source>
</evidence>
<comment type="function">
    <text evidence="9">CRISPR (clustered regularly interspaced short palindromic repeat), is an adaptive immune system that provides protection against mobile genetic elements (viruses, transposable elements and conjugative plasmids). CRISPR clusters contain sequences complementary to antecedent mobile elements and target invading nucleic acids. CRISPR clusters are transcribed and processed into CRISPR RNA (crRNA). Functions as a ssRNA-specific endoribonuclease. Involved in the integration of spacer DNA into the CRISPR cassette.</text>
</comment>
<dbReference type="GO" id="GO:0043571">
    <property type="term" value="P:maintenance of CRISPR repeat elements"/>
    <property type="evidence" value="ECO:0007669"/>
    <property type="project" value="UniProtKB-UniRule"/>
</dbReference>
<accession>A0A7C1G3D5</accession>
<comment type="caution">
    <text evidence="10">The sequence shown here is derived from an EMBL/GenBank/DDBJ whole genome shotgun (WGS) entry which is preliminary data.</text>
</comment>
<keyword evidence="6 9" id="KW-0378">Hydrolase</keyword>
<dbReference type="GO" id="GO:0016787">
    <property type="term" value="F:hydrolase activity"/>
    <property type="evidence" value="ECO:0007669"/>
    <property type="project" value="UniProtKB-KW"/>
</dbReference>
<evidence type="ECO:0000256" key="8">
    <source>
        <dbReference type="ARBA" id="ARBA00023118"/>
    </source>
</evidence>
<dbReference type="NCBIfam" id="TIGR01573">
    <property type="entry name" value="cas2"/>
    <property type="match status" value="1"/>
</dbReference>
<dbReference type="CDD" id="cd09725">
    <property type="entry name" value="Cas2_I_II_III"/>
    <property type="match status" value="1"/>
</dbReference>
<dbReference type="EC" id="3.1.-.-" evidence="9"/>
<evidence type="ECO:0000256" key="4">
    <source>
        <dbReference type="ARBA" id="ARBA00022723"/>
    </source>
</evidence>
<protein>
    <recommendedName>
        <fullName evidence="9">CRISPR-associated endoribonuclease Cas2</fullName>
        <ecNumber evidence="9">3.1.-.-</ecNumber>
    </recommendedName>
</protein>
<dbReference type="GO" id="GO:0004521">
    <property type="term" value="F:RNA endonuclease activity"/>
    <property type="evidence" value="ECO:0007669"/>
    <property type="project" value="InterPro"/>
</dbReference>
<dbReference type="AlphaFoldDB" id="A0A7C1G3D5"/>
<dbReference type="GO" id="GO:0046872">
    <property type="term" value="F:metal ion binding"/>
    <property type="evidence" value="ECO:0007669"/>
    <property type="project" value="UniProtKB-UniRule"/>
</dbReference>
<dbReference type="SUPFAM" id="SSF143430">
    <property type="entry name" value="TTP0101/SSO1404-like"/>
    <property type="match status" value="1"/>
</dbReference>
<evidence type="ECO:0000256" key="6">
    <source>
        <dbReference type="ARBA" id="ARBA00022801"/>
    </source>
</evidence>